<proteinExistence type="predicted"/>
<gene>
    <name evidence="1" type="ORF">MNOR_LOCUS29432</name>
</gene>
<dbReference type="GO" id="GO:0071897">
    <property type="term" value="P:DNA biosynthetic process"/>
    <property type="evidence" value="ECO:0007669"/>
    <property type="project" value="UniProtKB-ARBA"/>
</dbReference>
<evidence type="ECO:0008006" key="3">
    <source>
        <dbReference type="Google" id="ProtNLM"/>
    </source>
</evidence>
<organism evidence="1 2">
    <name type="scientific">Meganyctiphanes norvegica</name>
    <name type="common">Northern krill</name>
    <name type="synonym">Thysanopoda norvegica</name>
    <dbReference type="NCBI Taxonomy" id="48144"/>
    <lineage>
        <taxon>Eukaryota</taxon>
        <taxon>Metazoa</taxon>
        <taxon>Ecdysozoa</taxon>
        <taxon>Arthropoda</taxon>
        <taxon>Crustacea</taxon>
        <taxon>Multicrustacea</taxon>
        <taxon>Malacostraca</taxon>
        <taxon>Eumalacostraca</taxon>
        <taxon>Eucarida</taxon>
        <taxon>Euphausiacea</taxon>
        <taxon>Euphausiidae</taxon>
        <taxon>Meganyctiphanes</taxon>
    </lineage>
</organism>
<dbReference type="EMBL" id="CAXKWB010034085">
    <property type="protein sequence ID" value="CAL4144103.1"/>
    <property type="molecule type" value="Genomic_DNA"/>
</dbReference>
<name>A0AAV2RUJ3_MEGNR</name>
<dbReference type="Proteomes" id="UP001497623">
    <property type="component" value="Unassembled WGS sequence"/>
</dbReference>
<dbReference type="AlphaFoldDB" id="A0AAV2RUJ3"/>
<keyword evidence="2" id="KW-1185">Reference proteome</keyword>
<protein>
    <recommendedName>
        <fullName evidence="3">RNase H type-1 domain-containing protein</fullName>
    </recommendedName>
</protein>
<dbReference type="PANTHER" id="PTHR47331">
    <property type="entry name" value="PHD-TYPE DOMAIN-CONTAINING PROTEIN"/>
    <property type="match status" value="1"/>
</dbReference>
<accession>A0AAV2RUJ3</accession>
<dbReference type="SUPFAM" id="SSF56672">
    <property type="entry name" value="DNA/RNA polymerases"/>
    <property type="match status" value="1"/>
</dbReference>
<reference evidence="1 2" key="1">
    <citation type="submission" date="2024-05" db="EMBL/GenBank/DDBJ databases">
        <authorList>
            <person name="Wallberg A."/>
        </authorList>
    </citation>
    <scope>NUCLEOTIDE SEQUENCE [LARGE SCALE GENOMIC DNA]</scope>
</reference>
<dbReference type="InterPro" id="IPR008042">
    <property type="entry name" value="Retrotrans_Pao"/>
</dbReference>
<comment type="caution">
    <text evidence="1">The sequence shown here is derived from an EMBL/GenBank/DDBJ whole genome shotgun (WGS) entry which is preliminary data.</text>
</comment>
<sequence>MQNKLFLQKLWMLGLEWETEFILDHTLSTEWRNLLADCNITDKAISIPRRIMVSRNTEIHVFCDASATSYGAAIYILNPPINPKQKGQSKLVFAKGKIKPKSTVDTDNTIPKLELTAMLVGAKLVRTVQYSLSIEENNSVFLWSDTTVVLQWLSNPDIDSAYVHRRVVAIREVCPRAILMHVSSEDNPADIITRLVRVLKFIKRNLWWYGPPWYNPVPGHKLLLTFWYPLSFSSDYVCRNPGL</sequence>
<dbReference type="Pfam" id="PF05380">
    <property type="entry name" value="Peptidase_A17"/>
    <property type="match status" value="1"/>
</dbReference>
<evidence type="ECO:0000313" key="1">
    <source>
        <dbReference type="EMBL" id="CAL4144103.1"/>
    </source>
</evidence>
<dbReference type="InterPro" id="IPR043502">
    <property type="entry name" value="DNA/RNA_pol_sf"/>
</dbReference>
<evidence type="ECO:0000313" key="2">
    <source>
        <dbReference type="Proteomes" id="UP001497623"/>
    </source>
</evidence>